<protein>
    <submittedName>
        <fullName evidence="1">Uncharacterized protein</fullName>
    </submittedName>
</protein>
<dbReference type="OrthoDB" id="9990246at2"/>
<sequence>MKKRKITALTLHKKSISNLTNHAIRGGDDSSTCFTELDACNTKDVIRCQTGDACPTVYGCPSFIRC</sequence>
<evidence type="ECO:0000313" key="1">
    <source>
        <dbReference type="EMBL" id="PTX63980.1"/>
    </source>
</evidence>
<name>A0A2T6C6M9_9FLAO</name>
<evidence type="ECO:0000313" key="2">
    <source>
        <dbReference type="Proteomes" id="UP000244090"/>
    </source>
</evidence>
<dbReference type="AlphaFoldDB" id="A0A2T6C6M9"/>
<keyword evidence="2" id="KW-1185">Reference proteome</keyword>
<comment type="caution">
    <text evidence="1">The sequence shown here is derived from an EMBL/GenBank/DDBJ whole genome shotgun (WGS) entry which is preliminary data.</text>
</comment>
<dbReference type="Proteomes" id="UP000244090">
    <property type="component" value="Unassembled WGS sequence"/>
</dbReference>
<dbReference type="RefSeq" id="WP_108113332.1">
    <property type="nucleotide sequence ID" value="NZ_QBKT01000001.1"/>
</dbReference>
<organism evidence="1 2">
    <name type="scientific">Kordia periserrulae</name>
    <dbReference type="NCBI Taxonomy" id="701523"/>
    <lineage>
        <taxon>Bacteria</taxon>
        <taxon>Pseudomonadati</taxon>
        <taxon>Bacteroidota</taxon>
        <taxon>Flavobacteriia</taxon>
        <taxon>Flavobacteriales</taxon>
        <taxon>Flavobacteriaceae</taxon>
        <taxon>Kordia</taxon>
    </lineage>
</organism>
<accession>A0A2T6C6M9</accession>
<proteinExistence type="predicted"/>
<reference evidence="1 2" key="1">
    <citation type="submission" date="2018-04" db="EMBL/GenBank/DDBJ databases">
        <title>Genomic Encyclopedia of Archaeal and Bacterial Type Strains, Phase II (KMG-II): from individual species to whole genera.</title>
        <authorList>
            <person name="Goeker M."/>
        </authorList>
    </citation>
    <scope>NUCLEOTIDE SEQUENCE [LARGE SCALE GENOMIC DNA]</scope>
    <source>
        <strain evidence="1 2">DSM 25731</strain>
    </source>
</reference>
<dbReference type="EMBL" id="QBKT01000001">
    <property type="protein sequence ID" value="PTX63980.1"/>
    <property type="molecule type" value="Genomic_DNA"/>
</dbReference>
<gene>
    <name evidence="1" type="ORF">C8N46_101590</name>
</gene>